<dbReference type="RefSeq" id="WP_173808939.1">
    <property type="nucleotide sequence ID" value="NZ_JABSNP010000003.1"/>
</dbReference>
<dbReference type="EMBL" id="JABSNP010000003">
    <property type="protein sequence ID" value="NRT18199.1"/>
    <property type="molecule type" value="Genomic_DNA"/>
</dbReference>
<organism evidence="1 2">
    <name type="scientific">Hymenobacter caeli</name>
    <dbReference type="NCBI Taxonomy" id="2735894"/>
    <lineage>
        <taxon>Bacteria</taxon>
        <taxon>Pseudomonadati</taxon>
        <taxon>Bacteroidota</taxon>
        <taxon>Cytophagia</taxon>
        <taxon>Cytophagales</taxon>
        <taxon>Hymenobacteraceae</taxon>
        <taxon>Hymenobacter</taxon>
    </lineage>
</organism>
<evidence type="ECO:0000313" key="1">
    <source>
        <dbReference type="EMBL" id="NRT18199.1"/>
    </source>
</evidence>
<proteinExistence type="predicted"/>
<evidence type="ECO:0000313" key="2">
    <source>
        <dbReference type="Proteomes" id="UP000779507"/>
    </source>
</evidence>
<gene>
    <name evidence="1" type="ORF">HNP98_001010</name>
</gene>
<comment type="caution">
    <text evidence="1">The sequence shown here is derived from an EMBL/GenBank/DDBJ whole genome shotgun (WGS) entry which is preliminary data.</text>
</comment>
<reference evidence="1 2" key="1">
    <citation type="submission" date="2020-05" db="EMBL/GenBank/DDBJ databases">
        <title>Genomic Encyclopedia of Type Strains, Phase IV (KMG-V): Genome sequencing to study the core and pangenomes of soil and plant-associated prokaryotes.</title>
        <authorList>
            <person name="Whitman W."/>
        </authorList>
    </citation>
    <scope>NUCLEOTIDE SEQUENCE [LARGE SCALE GENOMIC DNA]</scope>
    <source>
        <strain evidence="1 2">9A</strain>
    </source>
</reference>
<dbReference type="Proteomes" id="UP000779507">
    <property type="component" value="Unassembled WGS sequence"/>
</dbReference>
<name>A0ABX2FP64_9BACT</name>
<accession>A0ABX2FP64</accession>
<sequence>MKLLFRKFATGLGAFLLLLLALLAGFVTRAHETAPPARPRPVATFVAFAPASAPLAARFGAAG</sequence>
<keyword evidence="2" id="KW-1185">Reference proteome</keyword>
<protein>
    <submittedName>
        <fullName evidence="1">Uncharacterized protein</fullName>
    </submittedName>
</protein>